<proteinExistence type="predicted"/>
<dbReference type="GO" id="GO:0005737">
    <property type="term" value="C:cytoplasm"/>
    <property type="evidence" value="ECO:0007669"/>
    <property type="project" value="TreeGrafter"/>
</dbReference>
<gene>
    <name evidence="3" type="ORF">B0I35DRAFT_478238</name>
</gene>
<dbReference type="GO" id="GO:0051082">
    <property type="term" value="F:unfolded protein binding"/>
    <property type="evidence" value="ECO:0007669"/>
    <property type="project" value="TreeGrafter"/>
</dbReference>
<evidence type="ECO:0000313" key="3">
    <source>
        <dbReference type="EMBL" id="KAH7319940.1"/>
    </source>
</evidence>
<dbReference type="GO" id="GO:0051087">
    <property type="term" value="F:protein-folding chaperone binding"/>
    <property type="evidence" value="ECO:0007669"/>
    <property type="project" value="TreeGrafter"/>
</dbReference>
<evidence type="ECO:0000313" key="4">
    <source>
        <dbReference type="Proteomes" id="UP000813444"/>
    </source>
</evidence>
<dbReference type="CDD" id="cd06257">
    <property type="entry name" value="DnaJ"/>
    <property type="match status" value="1"/>
</dbReference>
<keyword evidence="4" id="KW-1185">Reference proteome</keyword>
<organism evidence="3 4">
    <name type="scientific">Stachybotrys elegans</name>
    <dbReference type="NCBI Taxonomy" id="80388"/>
    <lineage>
        <taxon>Eukaryota</taxon>
        <taxon>Fungi</taxon>
        <taxon>Dikarya</taxon>
        <taxon>Ascomycota</taxon>
        <taxon>Pezizomycotina</taxon>
        <taxon>Sordariomycetes</taxon>
        <taxon>Hypocreomycetidae</taxon>
        <taxon>Hypocreales</taxon>
        <taxon>Stachybotryaceae</taxon>
        <taxon>Stachybotrys</taxon>
    </lineage>
</organism>
<dbReference type="OrthoDB" id="442087at2759"/>
<feature type="domain" description="J" evidence="2">
    <location>
        <begin position="8"/>
        <end position="77"/>
    </location>
</feature>
<dbReference type="PRINTS" id="PR00625">
    <property type="entry name" value="JDOMAIN"/>
</dbReference>
<dbReference type="SMART" id="SM00271">
    <property type="entry name" value="DnaJ"/>
    <property type="match status" value="1"/>
</dbReference>
<dbReference type="InterPro" id="IPR036869">
    <property type="entry name" value="J_dom_sf"/>
</dbReference>
<feature type="region of interest" description="Disordered" evidence="1">
    <location>
        <begin position="79"/>
        <end position="104"/>
    </location>
</feature>
<reference evidence="3" key="1">
    <citation type="journal article" date="2021" name="Nat. Commun.">
        <title>Genetic determinants of endophytism in the Arabidopsis root mycobiome.</title>
        <authorList>
            <person name="Mesny F."/>
            <person name="Miyauchi S."/>
            <person name="Thiergart T."/>
            <person name="Pickel B."/>
            <person name="Atanasova L."/>
            <person name="Karlsson M."/>
            <person name="Huettel B."/>
            <person name="Barry K.W."/>
            <person name="Haridas S."/>
            <person name="Chen C."/>
            <person name="Bauer D."/>
            <person name="Andreopoulos W."/>
            <person name="Pangilinan J."/>
            <person name="LaButti K."/>
            <person name="Riley R."/>
            <person name="Lipzen A."/>
            <person name="Clum A."/>
            <person name="Drula E."/>
            <person name="Henrissat B."/>
            <person name="Kohler A."/>
            <person name="Grigoriev I.V."/>
            <person name="Martin F.M."/>
            <person name="Hacquard S."/>
        </authorList>
    </citation>
    <scope>NUCLEOTIDE SEQUENCE</scope>
    <source>
        <strain evidence="3">MPI-CAGE-CH-0235</strain>
    </source>
</reference>
<dbReference type="SUPFAM" id="SSF46565">
    <property type="entry name" value="Chaperone J-domain"/>
    <property type="match status" value="1"/>
</dbReference>
<dbReference type="GO" id="GO:0044183">
    <property type="term" value="F:protein folding chaperone"/>
    <property type="evidence" value="ECO:0007669"/>
    <property type="project" value="TreeGrafter"/>
</dbReference>
<dbReference type="PROSITE" id="PS50076">
    <property type="entry name" value="DNAJ_2"/>
    <property type="match status" value="1"/>
</dbReference>
<name>A0A8K0WSK3_9HYPO</name>
<sequence length="234" mass="25763">MASGAPPDYYAILEISDTATTQQIRDAYKKAALKTHPDRVAGDSPERAERTRKFQLVNDAYFTLSDATRRRDYDAQRRFFKSTSNTPQDPFAEDVPPEGSTGTGQSAYSWAWNFFTNKSAGQNPPEDRQQTENQQFEDVFEEMMREEGMAEDGTNRPTTKFWSMLGGVSGGALGFIVANVPGMVAGAVAGNRLGAIRDSKGKSVYAVFQELPADDRARLLSQLAAKVFSHVVSV</sequence>
<dbReference type="PANTHER" id="PTHR43948">
    <property type="entry name" value="DNAJ HOMOLOG SUBFAMILY B"/>
    <property type="match status" value="1"/>
</dbReference>
<dbReference type="Pfam" id="PF00226">
    <property type="entry name" value="DnaJ"/>
    <property type="match status" value="1"/>
</dbReference>
<dbReference type="AlphaFoldDB" id="A0A8K0WSK3"/>
<accession>A0A8K0WSK3</accession>
<comment type="caution">
    <text evidence="3">The sequence shown here is derived from an EMBL/GenBank/DDBJ whole genome shotgun (WGS) entry which is preliminary data.</text>
</comment>
<protein>
    <submittedName>
        <fullName evidence="3">DnaJ chaperone</fullName>
    </submittedName>
</protein>
<dbReference type="InterPro" id="IPR001623">
    <property type="entry name" value="DnaJ_domain"/>
</dbReference>
<evidence type="ECO:0000259" key="2">
    <source>
        <dbReference type="PROSITE" id="PS50076"/>
    </source>
</evidence>
<evidence type="ECO:0000256" key="1">
    <source>
        <dbReference type="SAM" id="MobiDB-lite"/>
    </source>
</evidence>
<dbReference type="Gene3D" id="1.10.287.110">
    <property type="entry name" value="DnaJ domain"/>
    <property type="match status" value="1"/>
</dbReference>
<dbReference type="Proteomes" id="UP000813444">
    <property type="component" value="Unassembled WGS sequence"/>
</dbReference>
<dbReference type="PANTHER" id="PTHR43948:SF21">
    <property type="entry name" value="DNAJ DOMAIN-CONTAINING PROTEIN"/>
    <property type="match status" value="1"/>
</dbReference>
<dbReference type="GO" id="GO:0005634">
    <property type="term" value="C:nucleus"/>
    <property type="evidence" value="ECO:0007669"/>
    <property type="project" value="TreeGrafter"/>
</dbReference>
<dbReference type="EMBL" id="JAGPNK010000006">
    <property type="protein sequence ID" value="KAH7319940.1"/>
    <property type="molecule type" value="Genomic_DNA"/>
</dbReference>